<keyword evidence="3" id="KW-1185">Reference proteome</keyword>
<evidence type="ECO:0000256" key="1">
    <source>
        <dbReference type="SAM" id="Phobius"/>
    </source>
</evidence>
<keyword evidence="1" id="KW-0812">Transmembrane</keyword>
<feature type="transmembrane region" description="Helical" evidence="1">
    <location>
        <begin position="259"/>
        <end position="292"/>
    </location>
</feature>
<dbReference type="PANTHER" id="PTHR31303:SF1">
    <property type="entry name" value="CTP-DEPENDENT DIACYLGLYCEROL KINASE 1"/>
    <property type="match status" value="1"/>
</dbReference>
<feature type="transmembrane region" description="Helical" evidence="1">
    <location>
        <begin position="53"/>
        <end position="69"/>
    </location>
</feature>
<gene>
    <name evidence="2" type="ORF">OXIME_000922</name>
</gene>
<dbReference type="EMBL" id="CP133772">
    <property type="protein sequence ID" value="WYY00354.1"/>
    <property type="molecule type" value="Genomic_DNA"/>
</dbReference>
<dbReference type="RefSeq" id="WP_393970693.1">
    <property type="nucleotide sequence ID" value="NZ_CP133772.1"/>
</dbReference>
<dbReference type="KEGG" id="omr:OXIME_000922"/>
<name>A0AAX4NG04_9ARCH</name>
<proteinExistence type="predicted"/>
<evidence type="ECO:0000313" key="3">
    <source>
        <dbReference type="Proteomes" id="UP001451606"/>
    </source>
</evidence>
<dbReference type="AlphaFoldDB" id="A0AAX4NG04"/>
<feature type="transmembrane region" description="Helical" evidence="1">
    <location>
        <begin position="137"/>
        <end position="158"/>
    </location>
</feature>
<keyword evidence="1" id="KW-1133">Transmembrane helix</keyword>
<evidence type="ECO:0000313" key="2">
    <source>
        <dbReference type="EMBL" id="WYY00354.1"/>
    </source>
</evidence>
<dbReference type="InterPro" id="IPR037997">
    <property type="entry name" value="Dgk1-like"/>
</dbReference>
<dbReference type="GO" id="GO:0004143">
    <property type="term" value="F:ATP-dependent diacylglycerol kinase activity"/>
    <property type="evidence" value="ECO:0007669"/>
    <property type="project" value="InterPro"/>
</dbReference>
<accession>A0AAX4NG04</accession>
<organism evidence="2 3">
    <name type="scientific">Oxyplasma meridianum</name>
    <dbReference type="NCBI Taxonomy" id="3073602"/>
    <lineage>
        <taxon>Archaea</taxon>
        <taxon>Methanobacteriati</taxon>
        <taxon>Thermoplasmatota</taxon>
        <taxon>Thermoplasmata</taxon>
        <taxon>Thermoplasmatales</taxon>
        <taxon>Thermoplasmataceae</taxon>
        <taxon>Oxyplasma</taxon>
    </lineage>
</organism>
<feature type="transmembrane region" description="Helical" evidence="1">
    <location>
        <begin position="229"/>
        <end position="247"/>
    </location>
</feature>
<feature type="transmembrane region" description="Helical" evidence="1">
    <location>
        <begin position="6"/>
        <end position="23"/>
    </location>
</feature>
<dbReference type="Proteomes" id="UP001451606">
    <property type="component" value="Chromosome"/>
</dbReference>
<sequence>MDQNQIIVIASYSVVSATAILISIMKWGRFYISAIIIGSPFLAFSIYIWQSPIVIPLFVFVLIASSLLYNRLFYLAFAGIITLFFVNLAGMVFPVSWNGFDFIISISIIVSFFFNERLRNINRNNENAKGGSRKNEIVRDIVQTGGGVVMLIIFFYFGKATAQILITFIALDLFALGNYLGINKNNILARTLWFFERRGTGLGIGAIWFATGVLLAFALVNSFATLSEIFFVLTIGDSLATIAGSSIKSPKLPYNRRKSIAGFTAIFLSSAIFGFIVMGVTGIAIAFIGSIAESISKYPFDDNLVIPLIMAAGSYLI</sequence>
<feature type="transmembrane region" description="Helical" evidence="1">
    <location>
        <begin position="202"/>
        <end position="223"/>
    </location>
</feature>
<protein>
    <recommendedName>
        <fullName evidence="4">Phosphatidate cytidylyltransferase</fullName>
    </recommendedName>
</protein>
<keyword evidence="1" id="KW-0472">Membrane</keyword>
<dbReference type="PANTHER" id="PTHR31303">
    <property type="entry name" value="CTP-DEPENDENT DIACYLGLYCEROL KINASE 1"/>
    <property type="match status" value="1"/>
</dbReference>
<feature type="transmembrane region" description="Helical" evidence="1">
    <location>
        <begin position="74"/>
        <end position="93"/>
    </location>
</feature>
<dbReference type="GeneID" id="95967657"/>
<evidence type="ECO:0008006" key="4">
    <source>
        <dbReference type="Google" id="ProtNLM"/>
    </source>
</evidence>
<reference evidence="2 3" key="1">
    <citation type="submission" date="2023-09" db="EMBL/GenBank/DDBJ databases">
        <authorList>
            <person name="Golyshina O.V."/>
            <person name="Lunev E.A."/>
            <person name="Bargiela R."/>
            <person name="Gaines M.C."/>
            <person name="Daum B."/>
            <person name="Bale N.J."/>
            <person name="Koenen M."/>
            <person name="Sinninghe Damst J.S."/>
            <person name="Yakimov M."/>
            <person name="Golyshin P.N."/>
        </authorList>
    </citation>
    <scope>NUCLEOTIDE SEQUENCE [LARGE SCALE GENOMIC DNA]</scope>
    <source>
        <strain evidence="2 3">M1</strain>
    </source>
</reference>
<feature type="transmembrane region" description="Helical" evidence="1">
    <location>
        <begin position="164"/>
        <end position="182"/>
    </location>
</feature>
<feature type="transmembrane region" description="Helical" evidence="1">
    <location>
        <begin position="99"/>
        <end position="116"/>
    </location>
</feature>